<reference evidence="1" key="1">
    <citation type="submission" date="2013-12" db="EMBL/GenBank/DDBJ databases">
        <title>A Varibaculum cambriense genome reconstructed from a premature infant gut community with otherwise low bacterial novelty that shifts toward anaerobic metabolism during the third week of life.</title>
        <authorList>
            <person name="Brown C.T."/>
            <person name="Sharon I."/>
            <person name="Thomas B.C."/>
            <person name="Castelle C.J."/>
            <person name="Morowitz M.J."/>
            <person name="Banfield J.F."/>
        </authorList>
    </citation>
    <scope>NUCLEOTIDE SEQUENCE</scope>
</reference>
<accession>W1XTP7</accession>
<comment type="caution">
    <text evidence="1">The sequence shown here is derived from an EMBL/GenBank/DDBJ whole genome shotgun (WGS) entry which is preliminary data.</text>
</comment>
<organism evidence="1">
    <name type="scientific">human gut metagenome</name>
    <dbReference type="NCBI Taxonomy" id="408170"/>
    <lineage>
        <taxon>unclassified sequences</taxon>
        <taxon>metagenomes</taxon>
        <taxon>organismal metagenomes</taxon>
    </lineage>
</organism>
<sequence length="23" mass="2776">FNSSLDDIEEYLKEKNVKVFKTE</sequence>
<gene>
    <name evidence="1" type="ORF">Q604_UNBC12064G0001</name>
</gene>
<dbReference type="EMBL" id="AZMM01012064">
    <property type="protein sequence ID" value="ETJ33476.1"/>
    <property type="molecule type" value="Genomic_DNA"/>
</dbReference>
<proteinExistence type="predicted"/>
<name>W1XTP7_9ZZZZ</name>
<protein>
    <submittedName>
        <fullName evidence="1">Uncharacterized protein</fullName>
    </submittedName>
</protein>
<feature type="non-terminal residue" evidence="1">
    <location>
        <position position="1"/>
    </location>
</feature>
<dbReference type="AlphaFoldDB" id="W1XTP7"/>
<evidence type="ECO:0000313" key="1">
    <source>
        <dbReference type="EMBL" id="ETJ33476.1"/>
    </source>
</evidence>